<evidence type="ECO:0000313" key="11">
    <source>
        <dbReference type="Proteomes" id="UP001316803"/>
    </source>
</evidence>
<comment type="caution">
    <text evidence="10">The sequence shown here is derived from an EMBL/GenBank/DDBJ whole genome shotgun (WGS) entry which is preliminary data.</text>
</comment>
<dbReference type="InterPro" id="IPR020846">
    <property type="entry name" value="MFS_dom"/>
</dbReference>
<dbReference type="GO" id="GO:0022857">
    <property type="term" value="F:transmembrane transporter activity"/>
    <property type="evidence" value="ECO:0007669"/>
    <property type="project" value="InterPro"/>
</dbReference>
<evidence type="ECO:0000256" key="8">
    <source>
        <dbReference type="SAM" id="Phobius"/>
    </source>
</evidence>
<dbReference type="InterPro" id="IPR005828">
    <property type="entry name" value="MFS_sugar_transport-like"/>
</dbReference>
<comment type="subcellular location">
    <subcellularLocation>
        <location evidence="1">Membrane</location>
        <topology evidence="1">Multi-pass membrane protein</topology>
    </subcellularLocation>
</comment>
<organism evidence="10 11">
    <name type="scientific">Knufia fluminis</name>
    <dbReference type="NCBI Taxonomy" id="191047"/>
    <lineage>
        <taxon>Eukaryota</taxon>
        <taxon>Fungi</taxon>
        <taxon>Dikarya</taxon>
        <taxon>Ascomycota</taxon>
        <taxon>Pezizomycotina</taxon>
        <taxon>Eurotiomycetes</taxon>
        <taxon>Chaetothyriomycetidae</taxon>
        <taxon>Chaetothyriales</taxon>
        <taxon>Trichomeriaceae</taxon>
        <taxon>Knufia</taxon>
    </lineage>
</organism>
<comment type="similarity">
    <text evidence="2">Belongs to the major facilitator superfamily. Monocarboxylate porter (TC 2.A.1.13) family.</text>
</comment>
<evidence type="ECO:0000256" key="3">
    <source>
        <dbReference type="ARBA" id="ARBA00022448"/>
    </source>
</evidence>
<feature type="transmembrane region" description="Helical" evidence="8">
    <location>
        <begin position="306"/>
        <end position="328"/>
    </location>
</feature>
<protein>
    <recommendedName>
        <fullName evidence="9">Major facilitator superfamily (MFS) profile domain-containing protein</fullName>
    </recommendedName>
</protein>
<feature type="transmembrane region" description="Helical" evidence="8">
    <location>
        <begin position="340"/>
        <end position="362"/>
    </location>
</feature>
<feature type="transmembrane region" description="Helical" evidence="8">
    <location>
        <begin position="203"/>
        <end position="223"/>
    </location>
</feature>
<evidence type="ECO:0000313" key="10">
    <source>
        <dbReference type="EMBL" id="KAK5958466.1"/>
    </source>
</evidence>
<dbReference type="InterPro" id="IPR036259">
    <property type="entry name" value="MFS_trans_sf"/>
</dbReference>
<dbReference type="PANTHER" id="PTHR11360">
    <property type="entry name" value="MONOCARBOXYLATE TRANSPORTER"/>
    <property type="match status" value="1"/>
</dbReference>
<dbReference type="EMBL" id="JAKLMC020000001">
    <property type="protein sequence ID" value="KAK5958466.1"/>
    <property type="molecule type" value="Genomic_DNA"/>
</dbReference>
<keyword evidence="11" id="KW-1185">Reference proteome</keyword>
<keyword evidence="3" id="KW-0813">Transport</keyword>
<dbReference type="Proteomes" id="UP001316803">
    <property type="component" value="Unassembled WGS sequence"/>
</dbReference>
<feature type="transmembrane region" description="Helical" evidence="8">
    <location>
        <begin position="116"/>
        <end position="139"/>
    </location>
</feature>
<evidence type="ECO:0000259" key="9">
    <source>
        <dbReference type="PROSITE" id="PS50850"/>
    </source>
</evidence>
<gene>
    <name evidence="10" type="ORF">OHC33_000309</name>
</gene>
<dbReference type="PANTHER" id="PTHR11360:SF224">
    <property type="entry name" value="MAJOR FACILITATOR SUPERFAMILY (MFS) PROFILE DOMAIN-CONTAINING PROTEIN-RELATED"/>
    <property type="match status" value="1"/>
</dbReference>
<evidence type="ECO:0000256" key="4">
    <source>
        <dbReference type="ARBA" id="ARBA00022692"/>
    </source>
</evidence>
<dbReference type="GO" id="GO:0016020">
    <property type="term" value="C:membrane"/>
    <property type="evidence" value="ECO:0007669"/>
    <property type="project" value="UniProtKB-SubCell"/>
</dbReference>
<keyword evidence="5 8" id="KW-1133">Transmembrane helix</keyword>
<dbReference type="AlphaFoldDB" id="A0AAN8FH04"/>
<accession>A0AAN8FH04</accession>
<name>A0AAN8FH04_9EURO</name>
<sequence length="468" mass="50809">MASQPPASTQPGVLNEKQKHDRNVDTSQKNPIPDEERPASDAGHSDSDKEDVRAPEKQEPVNPMHPSQFPDGGAKAWLCVAGSSACFFVSFGWINAVGVFQNYYETGPLREYSPSTVGWIVSTEVFFMLFMSPWVGLWFDNFGPRGLLLVGTFLHCLGLMMASLSTEYYQFFLSQGICSALGASMIFGPGMTCVSTWFHKKRGMAIGLTAAGSSLGGVIFPIIVSRMIPRTGFPWAMRTCAFIVLGLMIFANLTVTSRVPPRKRKFDFMAFIRPFKEVTFALVAVGLWIFYWGMFIPFAFIVSDAVAHGMSITLAQYLVSILNAGSIFGRSLPGIIGDKIGRYNTMCIFCVLTTILTLAMWIPANTNAVFIAFAPLFGFATGAAIGLTPVLIAQISEIKDIGTRTGTAFGFSAFAALTGTPIGGALVVEDHGKFLHLKIFVGLMCAVGTCFFIASRVSLAGWKLSKKV</sequence>
<dbReference type="Pfam" id="PF00083">
    <property type="entry name" value="Sugar_tr"/>
    <property type="match status" value="1"/>
</dbReference>
<keyword evidence="6 8" id="KW-0472">Membrane</keyword>
<feature type="transmembrane region" description="Helical" evidence="8">
    <location>
        <begin position="405"/>
        <end position="427"/>
    </location>
</feature>
<evidence type="ECO:0000256" key="7">
    <source>
        <dbReference type="SAM" id="MobiDB-lite"/>
    </source>
</evidence>
<reference evidence="10 11" key="1">
    <citation type="submission" date="2022-12" db="EMBL/GenBank/DDBJ databases">
        <title>Genomic features and morphological characterization of a novel Knufia sp. strain isolated from spacecraft assembly facility.</title>
        <authorList>
            <person name="Teixeira M."/>
            <person name="Chander A.M."/>
            <person name="Stajich J.E."/>
            <person name="Venkateswaran K."/>
        </authorList>
    </citation>
    <scope>NUCLEOTIDE SEQUENCE [LARGE SCALE GENOMIC DNA]</scope>
    <source>
        <strain evidence="10 11">FJI-L2-BK-P2</strain>
    </source>
</reference>
<dbReference type="Pfam" id="PF07690">
    <property type="entry name" value="MFS_1"/>
    <property type="match status" value="1"/>
</dbReference>
<dbReference type="InterPro" id="IPR050327">
    <property type="entry name" value="Proton-linked_MCT"/>
</dbReference>
<feature type="transmembrane region" description="Helical" evidence="8">
    <location>
        <begin position="235"/>
        <end position="257"/>
    </location>
</feature>
<dbReference type="SUPFAM" id="SSF103473">
    <property type="entry name" value="MFS general substrate transporter"/>
    <property type="match status" value="1"/>
</dbReference>
<feature type="domain" description="Major facilitator superfamily (MFS) profile" evidence="9">
    <location>
        <begin position="279"/>
        <end position="468"/>
    </location>
</feature>
<feature type="transmembrane region" description="Helical" evidence="8">
    <location>
        <begin position="76"/>
        <end position="96"/>
    </location>
</feature>
<dbReference type="PROSITE" id="PS50850">
    <property type="entry name" value="MFS"/>
    <property type="match status" value="1"/>
</dbReference>
<feature type="transmembrane region" description="Helical" evidence="8">
    <location>
        <begin position="439"/>
        <end position="459"/>
    </location>
</feature>
<feature type="transmembrane region" description="Helical" evidence="8">
    <location>
        <begin position="368"/>
        <end position="393"/>
    </location>
</feature>
<dbReference type="Gene3D" id="1.20.1250.20">
    <property type="entry name" value="MFS general substrate transporter like domains"/>
    <property type="match status" value="2"/>
</dbReference>
<feature type="transmembrane region" description="Helical" evidence="8">
    <location>
        <begin position="278"/>
        <end position="300"/>
    </location>
</feature>
<keyword evidence="4 8" id="KW-0812">Transmembrane</keyword>
<evidence type="ECO:0000256" key="6">
    <source>
        <dbReference type="ARBA" id="ARBA00023136"/>
    </source>
</evidence>
<feature type="compositionally biased region" description="Polar residues" evidence="7">
    <location>
        <begin position="1"/>
        <end position="12"/>
    </location>
</feature>
<dbReference type="CDD" id="cd17352">
    <property type="entry name" value="MFS_MCT_SLC16"/>
    <property type="match status" value="1"/>
</dbReference>
<evidence type="ECO:0000256" key="5">
    <source>
        <dbReference type="ARBA" id="ARBA00022989"/>
    </source>
</evidence>
<proteinExistence type="inferred from homology"/>
<feature type="transmembrane region" description="Helical" evidence="8">
    <location>
        <begin position="171"/>
        <end position="191"/>
    </location>
</feature>
<evidence type="ECO:0000256" key="1">
    <source>
        <dbReference type="ARBA" id="ARBA00004141"/>
    </source>
</evidence>
<feature type="region of interest" description="Disordered" evidence="7">
    <location>
        <begin position="1"/>
        <end position="67"/>
    </location>
</feature>
<dbReference type="InterPro" id="IPR011701">
    <property type="entry name" value="MFS"/>
</dbReference>
<feature type="transmembrane region" description="Helical" evidence="8">
    <location>
        <begin position="146"/>
        <end position="165"/>
    </location>
</feature>
<feature type="compositionally biased region" description="Basic and acidic residues" evidence="7">
    <location>
        <begin position="32"/>
        <end position="59"/>
    </location>
</feature>
<evidence type="ECO:0000256" key="2">
    <source>
        <dbReference type="ARBA" id="ARBA00006727"/>
    </source>
</evidence>